<reference evidence="2 3" key="1">
    <citation type="submission" date="2014-08" db="EMBL/GenBank/DDBJ databases">
        <title>Draft genome sequence of a novel L-asparaginase producing marine bacterium, Halomonas campaniensis.</title>
        <authorList>
            <person name="Sundarakrishnan B."/>
            <person name="Moushumi Priya A."/>
            <person name="Raman G."/>
            <person name="Sakthivel N."/>
            <person name="Park S."/>
            <person name="Jayachandran S."/>
        </authorList>
    </citation>
    <scope>NUCLEOTIDE SEQUENCE [LARGE SCALE GENOMIC DNA]</scope>
    <source>
        <strain evidence="2 3">SK03</strain>
    </source>
</reference>
<sequence length="365" mass="39961">MKRPLSILSLSVCLMLSAWSFSALASPALQGDVIADLNALQAQLQDSQLQEGALAQIVERATAQAERLAPGNQSDQWASALYQQLAAGALARQDQHAEAADRLAIARGLNGVDNAQAARWLREEASLRRAAGQRDQAIELLSEWLASQQDIDTTWQLVRLLAQQERWEEAADWLEQAVNETPELNEVQQTLALAVYRNAGQGDQALGWLLDGLNAQSDAADWRQAAGLAQQAGQSGVAAGLWETAWQLGKLTEQEDFWLLVQLHLAGGTPARAAEHLERAMSEGDIVRDESNLRLLASAWRQAKDVEKALSAWQALALHTQAVDDWRTYGQLAYAWGENEQAKQAFAHAASLGDDEAEQWLASFN</sequence>
<feature type="chain" id="PRO_5012309414" evidence="1">
    <location>
        <begin position="26"/>
        <end position="365"/>
    </location>
</feature>
<evidence type="ECO:0000313" key="2">
    <source>
        <dbReference type="EMBL" id="OWV28437.1"/>
    </source>
</evidence>
<organism evidence="2 3">
    <name type="scientific">Halomonas campaniensis</name>
    <dbReference type="NCBI Taxonomy" id="213554"/>
    <lineage>
        <taxon>Bacteria</taxon>
        <taxon>Pseudomonadati</taxon>
        <taxon>Pseudomonadota</taxon>
        <taxon>Gammaproteobacteria</taxon>
        <taxon>Oceanospirillales</taxon>
        <taxon>Halomonadaceae</taxon>
        <taxon>Halomonas</taxon>
    </lineage>
</organism>
<accession>A0A246RWT6</accession>
<dbReference type="InterPro" id="IPR011990">
    <property type="entry name" value="TPR-like_helical_dom_sf"/>
</dbReference>
<dbReference type="EMBL" id="JPUA01000037">
    <property type="protein sequence ID" value="OWV28437.1"/>
    <property type="molecule type" value="Genomic_DNA"/>
</dbReference>
<protein>
    <submittedName>
        <fullName evidence="2">Tetratricopeptide-like helical</fullName>
    </submittedName>
</protein>
<feature type="signal peptide" evidence="1">
    <location>
        <begin position="1"/>
        <end position="25"/>
    </location>
</feature>
<dbReference type="RefSeq" id="WP_088701733.1">
    <property type="nucleotide sequence ID" value="NZ_JPUA01000037.1"/>
</dbReference>
<keyword evidence="3" id="KW-1185">Reference proteome</keyword>
<name>A0A246RWT6_9GAMM</name>
<gene>
    <name evidence="2" type="ORF">JI62_19215</name>
</gene>
<dbReference type="Proteomes" id="UP000197334">
    <property type="component" value="Unassembled WGS sequence"/>
</dbReference>
<dbReference type="AlphaFoldDB" id="A0A246RWT6"/>
<dbReference type="OrthoDB" id="6397696at2"/>
<keyword evidence="1" id="KW-0732">Signal</keyword>
<dbReference type="SUPFAM" id="SSF48452">
    <property type="entry name" value="TPR-like"/>
    <property type="match status" value="1"/>
</dbReference>
<evidence type="ECO:0000256" key="1">
    <source>
        <dbReference type="SAM" id="SignalP"/>
    </source>
</evidence>
<evidence type="ECO:0000313" key="3">
    <source>
        <dbReference type="Proteomes" id="UP000197334"/>
    </source>
</evidence>
<dbReference type="Gene3D" id="1.25.40.10">
    <property type="entry name" value="Tetratricopeptide repeat domain"/>
    <property type="match status" value="2"/>
</dbReference>
<comment type="caution">
    <text evidence="2">The sequence shown here is derived from an EMBL/GenBank/DDBJ whole genome shotgun (WGS) entry which is preliminary data.</text>
</comment>
<proteinExistence type="predicted"/>